<comment type="caution">
    <text evidence="1">The sequence shown here is derived from an EMBL/GenBank/DDBJ whole genome shotgun (WGS) entry which is preliminary data.</text>
</comment>
<evidence type="ECO:0000313" key="2">
    <source>
        <dbReference type="Proteomes" id="UP000031668"/>
    </source>
</evidence>
<protein>
    <submittedName>
        <fullName evidence="1">Uncharacterized protein</fullName>
    </submittedName>
</protein>
<name>A0A0C2MSW3_THEKT</name>
<evidence type="ECO:0000313" key="1">
    <source>
        <dbReference type="EMBL" id="KII67305.1"/>
    </source>
</evidence>
<proteinExistence type="predicted"/>
<reference evidence="1 2" key="1">
    <citation type="journal article" date="2014" name="Genome Biol. Evol.">
        <title>The genome of the myxosporean Thelohanellus kitauei shows adaptations to nutrient acquisition within its fish host.</title>
        <authorList>
            <person name="Yang Y."/>
            <person name="Xiong J."/>
            <person name="Zhou Z."/>
            <person name="Huo F."/>
            <person name="Miao W."/>
            <person name="Ran C."/>
            <person name="Liu Y."/>
            <person name="Zhang J."/>
            <person name="Feng J."/>
            <person name="Wang M."/>
            <person name="Wang M."/>
            <person name="Wang L."/>
            <person name="Yao B."/>
        </authorList>
    </citation>
    <scope>NUCLEOTIDE SEQUENCE [LARGE SCALE GENOMIC DNA]</scope>
    <source>
        <strain evidence="1">Wuqing</strain>
    </source>
</reference>
<keyword evidence="2" id="KW-1185">Reference proteome</keyword>
<dbReference type="EMBL" id="JWZT01003251">
    <property type="protein sequence ID" value="KII67305.1"/>
    <property type="molecule type" value="Genomic_DNA"/>
</dbReference>
<organism evidence="1 2">
    <name type="scientific">Thelohanellus kitauei</name>
    <name type="common">Myxosporean</name>
    <dbReference type="NCBI Taxonomy" id="669202"/>
    <lineage>
        <taxon>Eukaryota</taxon>
        <taxon>Metazoa</taxon>
        <taxon>Cnidaria</taxon>
        <taxon>Myxozoa</taxon>
        <taxon>Myxosporea</taxon>
        <taxon>Bivalvulida</taxon>
        <taxon>Platysporina</taxon>
        <taxon>Myxobolidae</taxon>
        <taxon>Thelohanellus</taxon>
    </lineage>
</organism>
<accession>A0A0C2MSW3</accession>
<dbReference type="AlphaFoldDB" id="A0A0C2MSW3"/>
<gene>
    <name evidence="1" type="ORF">RF11_07728</name>
</gene>
<dbReference type="Proteomes" id="UP000031668">
    <property type="component" value="Unassembled WGS sequence"/>
</dbReference>
<sequence>MISILLKFLEALDFKHDWIYFLPYQTINNLLSRCFLSFESYQKYVTDNKRAYIPETGKKFEFLTFGSDKIIEQLVARSFIIHSINCLKNNMASQISIRHIIYLIQSLIALTADKTFIYLLSINKKFFSEAFQKYLIDTCSKNPDNPQIGTLLKCAEILRTKVNKDFNKTYSLELEELLSKSKKRKSDDSQN</sequence>